<keyword evidence="2" id="KW-0812">Transmembrane</keyword>
<feature type="transmembrane region" description="Helical" evidence="2">
    <location>
        <begin position="122"/>
        <end position="142"/>
    </location>
</feature>
<feature type="compositionally biased region" description="Acidic residues" evidence="1">
    <location>
        <begin position="427"/>
        <end position="443"/>
    </location>
</feature>
<accession>A0A5R8K7T8</accession>
<organism evidence="3 4">
    <name type="scientific">Phragmitibacter flavus</name>
    <dbReference type="NCBI Taxonomy" id="2576071"/>
    <lineage>
        <taxon>Bacteria</taxon>
        <taxon>Pseudomonadati</taxon>
        <taxon>Verrucomicrobiota</taxon>
        <taxon>Verrucomicrobiia</taxon>
        <taxon>Verrucomicrobiales</taxon>
        <taxon>Verrucomicrobiaceae</taxon>
        <taxon>Phragmitibacter</taxon>
    </lineage>
</organism>
<name>A0A5R8K7T8_9BACT</name>
<dbReference type="AlphaFoldDB" id="A0A5R8K7T8"/>
<protein>
    <recommendedName>
        <fullName evidence="5">O-antigen ligase family protein</fullName>
    </recommendedName>
</protein>
<dbReference type="EMBL" id="VAUV01000025">
    <property type="protein sequence ID" value="TLD68417.1"/>
    <property type="molecule type" value="Genomic_DNA"/>
</dbReference>
<feature type="transmembrane region" description="Helical" evidence="2">
    <location>
        <begin position="36"/>
        <end position="58"/>
    </location>
</feature>
<feature type="region of interest" description="Disordered" evidence="1">
    <location>
        <begin position="427"/>
        <end position="462"/>
    </location>
</feature>
<proteinExistence type="predicted"/>
<keyword evidence="4" id="KW-1185">Reference proteome</keyword>
<evidence type="ECO:0000256" key="1">
    <source>
        <dbReference type="SAM" id="MobiDB-lite"/>
    </source>
</evidence>
<feature type="transmembrane region" description="Helical" evidence="2">
    <location>
        <begin position="91"/>
        <end position="110"/>
    </location>
</feature>
<keyword evidence="2" id="KW-0472">Membrane</keyword>
<feature type="transmembrane region" description="Helical" evidence="2">
    <location>
        <begin position="201"/>
        <end position="220"/>
    </location>
</feature>
<feature type="transmembrane region" description="Helical" evidence="2">
    <location>
        <begin position="355"/>
        <end position="373"/>
    </location>
</feature>
<feature type="transmembrane region" description="Helical" evidence="2">
    <location>
        <begin position="172"/>
        <end position="194"/>
    </location>
</feature>
<dbReference type="OrthoDB" id="8957526at2"/>
<reference evidence="3 4" key="1">
    <citation type="submission" date="2019-05" db="EMBL/GenBank/DDBJ databases">
        <title>Verrucobacter flavum gen. nov., sp. nov. a new member of the family Verrucomicrobiaceae.</title>
        <authorList>
            <person name="Szuroczki S."/>
            <person name="Abbaszade G."/>
            <person name="Szabo A."/>
            <person name="Felfoldi T."/>
            <person name="Schumann P."/>
            <person name="Boka K."/>
            <person name="Keki Z."/>
            <person name="Toumi M."/>
            <person name="Toth E."/>
        </authorList>
    </citation>
    <scope>NUCLEOTIDE SEQUENCE [LARGE SCALE GENOMIC DNA]</scope>
    <source>
        <strain evidence="3 4">MG-N-17</strain>
    </source>
</reference>
<evidence type="ECO:0000313" key="3">
    <source>
        <dbReference type="EMBL" id="TLD68417.1"/>
    </source>
</evidence>
<gene>
    <name evidence="3" type="ORF">FEM03_22695</name>
</gene>
<sequence length="462" mass="50162">MYISPNNPYIKGIKLLIWTYILLLIFEGSLRKWVLPQLAAIFFAIRAPVVLMAYAFAFRVGVFPWNAFVCSLMFLGGLTFFVGLIPQFNTLFVAIIGAHSNFFHLPFIFLMAKVMNMKDIKAIGTFFLALAIPMAVLMVLQFKAGPFSYLNIGAGGMEGVQLGSAQGRIRPAGTFAFATGPALFYGVVSAFLAYGFFKPKVYSMWLLLPSAASLVAALAVSGSRSLVASCGCVVIGALLAALWQPWMLAKFFKMGLLVSIVAVVAFQVPVVQEGYDVLRDRFMMANASEGGAMGTAGRIMVAFTRPVELFFEAPLFGHGLGMGTNAGAKILTGERAFILYAEAEWDRVMLESGPIFGTAFIFWRIALTGWLGWSSLMAARKGHLLPLFIWSTAFLLLLIGQFGPATTLGFTVLMGGLCLTSLNTVEDENEDEEKEEVEVEDDTQLVVSGEPIGPDGRSAQAL</sequence>
<dbReference type="Proteomes" id="UP000306196">
    <property type="component" value="Unassembled WGS sequence"/>
</dbReference>
<keyword evidence="2" id="KW-1133">Transmembrane helix</keyword>
<evidence type="ECO:0008006" key="5">
    <source>
        <dbReference type="Google" id="ProtNLM"/>
    </source>
</evidence>
<evidence type="ECO:0000256" key="2">
    <source>
        <dbReference type="SAM" id="Phobius"/>
    </source>
</evidence>
<feature type="transmembrane region" description="Helical" evidence="2">
    <location>
        <begin position="65"/>
        <end position="85"/>
    </location>
</feature>
<feature type="transmembrane region" description="Helical" evidence="2">
    <location>
        <begin position="255"/>
        <end position="272"/>
    </location>
</feature>
<feature type="transmembrane region" description="Helical" evidence="2">
    <location>
        <begin position="12"/>
        <end position="30"/>
    </location>
</feature>
<feature type="transmembrane region" description="Helical" evidence="2">
    <location>
        <begin position="385"/>
        <end position="402"/>
    </location>
</feature>
<dbReference type="RefSeq" id="WP_138088608.1">
    <property type="nucleotide sequence ID" value="NZ_VAUV01000025.1"/>
</dbReference>
<comment type="caution">
    <text evidence="3">The sequence shown here is derived from an EMBL/GenBank/DDBJ whole genome shotgun (WGS) entry which is preliminary data.</text>
</comment>
<evidence type="ECO:0000313" key="4">
    <source>
        <dbReference type="Proteomes" id="UP000306196"/>
    </source>
</evidence>
<feature type="transmembrane region" description="Helical" evidence="2">
    <location>
        <begin position="226"/>
        <end position="243"/>
    </location>
</feature>